<comment type="caution">
    <text evidence="2">The sequence shown here is derived from an EMBL/GenBank/DDBJ whole genome shotgun (WGS) entry which is preliminary data.</text>
</comment>
<dbReference type="Proteomes" id="UP000236291">
    <property type="component" value="Unassembled WGS sequence"/>
</dbReference>
<evidence type="ECO:0000313" key="2">
    <source>
        <dbReference type="EMBL" id="PNX65172.1"/>
    </source>
</evidence>
<protein>
    <submittedName>
        <fullName evidence="2">Uncharacterized protein</fullName>
    </submittedName>
</protein>
<sequence>RANRRAAREAQALKERTPTTSAPELEEGAAVMEEEQEPPRNVPPPRRTLGDYGRRDNDVLANQGFQPANPVSFDIKNTVLSALKENPYSGSESQCPN</sequence>
<feature type="compositionally biased region" description="Basic and acidic residues" evidence="1">
    <location>
        <begin position="1"/>
        <end position="17"/>
    </location>
</feature>
<evidence type="ECO:0000256" key="1">
    <source>
        <dbReference type="SAM" id="MobiDB-lite"/>
    </source>
</evidence>
<gene>
    <name evidence="2" type="ORF">L195_g062461</name>
</gene>
<feature type="non-terminal residue" evidence="2">
    <location>
        <position position="1"/>
    </location>
</feature>
<dbReference type="AlphaFoldDB" id="A0A2K3KFX4"/>
<proteinExistence type="predicted"/>
<organism evidence="2 3">
    <name type="scientific">Trifolium pratense</name>
    <name type="common">Red clover</name>
    <dbReference type="NCBI Taxonomy" id="57577"/>
    <lineage>
        <taxon>Eukaryota</taxon>
        <taxon>Viridiplantae</taxon>
        <taxon>Streptophyta</taxon>
        <taxon>Embryophyta</taxon>
        <taxon>Tracheophyta</taxon>
        <taxon>Spermatophyta</taxon>
        <taxon>Magnoliopsida</taxon>
        <taxon>eudicotyledons</taxon>
        <taxon>Gunneridae</taxon>
        <taxon>Pentapetalae</taxon>
        <taxon>rosids</taxon>
        <taxon>fabids</taxon>
        <taxon>Fabales</taxon>
        <taxon>Fabaceae</taxon>
        <taxon>Papilionoideae</taxon>
        <taxon>50 kb inversion clade</taxon>
        <taxon>NPAAA clade</taxon>
        <taxon>Hologalegina</taxon>
        <taxon>IRL clade</taxon>
        <taxon>Trifolieae</taxon>
        <taxon>Trifolium</taxon>
    </lineage>
</organism>
<feature type="compositionally biased region" description="Acidic residues" evidence="1">
    <location>
        <begin position="24"/>
        <end position="36"/>
    </location>
</feature>
<name>A0A2K3KFX4_TRIPR</name>
<dbReference type="EMBL" id="ASHM01175779">
    <property type="protein sequence ID" value="PNX65172.1"/>
    <property type="molecule type" value="Genomic_DNA"/>
</dbReference>
<feature type="region of interest" description="Disordered" evidence="1">
    <location>
        <begin position="1"/>
        <end position="71"/>
    </location>
</feature>
<feature type="non-terminal residue" evidence="2">
    <location>
        <position position="97"/>
    </location>
</feature>
<accession>A0A2K3KFX4</accession>
<evidence type="ECO:0000313" key="3">
    <source>
        <dbReference type="Proteomes" id="UP000236291"/>
    </source>
</evidence>
<reference evidence="2 3" key="2">
    <citation type="journal article" date="2017" name="Front. Plant Sci.">
        <title>Gene Classification and Mining of Molecular Markers Useful in Red Clover (Trifolium pratense) Breeding.</title>
        <authorList>
            <person name="Istvanek J."/>
            <person name="Dluhosova J."/>
            <person name="Dluhos P."/>
            <person name="Patkova L."/>
            <person name="Nedelnik J."/>
            <person name="Repkova J."/>
        </authorList>
    </citation>
    <scope>NUCLEOTIDE SEQUENCE [LARGE SCALE GENOMIC DNA]</scope>
    <source>
        <strain evidence="3">cv. Tatra</strain>
        <tissue evidence="2">Young leaves</tissue>
    </source>
</reference>
<reference evidence="2 3" key="1">
    <citation type="journal article" date="2014" name="Am. J. Bot.">
        <title>Genome assembly and annotation for red clover (Trifolium pratense; Fabaceae).</title>
        <authorList>
            <person name="Istvanek J."/>
            <person name="Jaros M."/>
            <person name="Krenek A."/>
            <person name="Repkova J."/>
        </authorList>
    </citation>
    <scope>NUCLEOTIDE SEQUENCE [LARGE SCALE GENOMIC DNA]</scope>
    <source>
        <strain evidence="3">cv. Tatra</strain>
        <tissue evidence="2">Young leaves</tissue>
    </source>
</reference>
<feature type="compositionally biased region" description="Basic and acidic residues" evidence="1">
    <location>
        <begin position="48"/>
        <end position="58"/>
    </location>
</feature>